<organism evidence="7 8">
    <name type="scientific">Pedobacter ginsengisoli</name>
    <dbReference type="NCBI Taxonomy" id="363852"/>
    <lineage>
        <taxon>Bacteria</taxon>
        <taxon>Pseudomonadati</taxon>
        <taxon>Bacteroidota</taxon>
        <taxon>Sphingobacteriia</taxon>
        <taxon>Sphingobacteriales</taxon>
        <taxon>Sphingobacteriaceae</taxon>
        <taxon>Pedobacter</taxon>
    </lineage>
</organism>
<dbReference type="AlphaFoldDB" id="A0A2D1U4Q3"/>
<comment type="subcellular location">
    <subcellularLocation>
        <location evidence="1">Cell outer membrane</location>
    </subcellularLocation>
</comment>
<dbReference type="PROSITE" id="PS51123">
    <property type="entry name" value="OMPA_2"/>
    <property type="match status" value="1"/>
</dbReference>
<dbReference type="OrthoDB" id="9809364at2"/>
<proteinExistence type="predicted"/>
<evidence type="ECO:0000313" key="7">
    <source>
        <dbReference type="EMBL" id="ATP56575.1"/>
    </source>
</evidence>
<dbReference type="SUPFAM" id="SSF49464">
    <property type="entry name" value="Carboxypeptidase regulatory domain-like"/>
    <property type="match status" value="1"/>
</dbReference>
<dbReference type="SUPFAM" id="SSF82171">
    <property type="entry name" value="DPP6 N-terminal domain-like"/>
    <property type="match status" value="1"/>
</dbReference>
<keyword evidence="2 4" id="KW-0472">Membrane</keyword>
<accession>A0A2D1U4Q3</accession>
<evidence type="ECO:0000259" key="6">
    <source>
        <dbReference type="PROSITE" id="PS51123"/>
    </source>
</evidence>
<evidence type="ECO:0000256" key="2">
    <source>
        <dbReference type="ARBA" id="ARBA00023136"/>
    </source>
</evidence>
<dbReference type="InterPro" id="IPR050330">
    <property type="entry name" value="Bact_OuterMem_StrucFunc"/>
</dbReference>
<dbReference type="Gene3D" id="2.60.40.1120">
    <property type="entry name" value="Carboxypeptidase-like, regulatory domain"/>
    <property type="match status" value="1"/>
</dbReference>
<dbReference type="CDD" id="cd07185">
    <property type="entry name" value="OmpA_C-like"/>
    <property type="match status" value="1"/>
</dbReference>
<dbReference type="Pfam" id="PF13181">
    <property type="entry name" value="TPR_8"/>
    <property type="match status" value="1"/>
</dbReference>
<dbReference type="Pfam" id="PF07676">
    <property type="entry name" value="PD40"/>
    <property type="match status" value="4"/>
</dbReference>
<dbReference type="PANTHER" id="PTHR30329:SF21">
    <property type="entry name" value="LIPOPROTEIN YIAD-RELATED"/>
    <property type="match status" value="1"/>
</dbReference>
<dbReference type="InterPro" id="IPR019734">
    <property type="entry name" value="TPR_rpt"/>
</dbReference>
<feature type="signal peptide" evidence="5">
    <location>
        <begin position="1"/>
        <end position="19"/>
    </location>
</feature>
<feature type="domain" description="OmpA-like" evidence="6">
    <location>
        <begin position="518"/>
        <end position="632"/>
    </location>
</feature>
<sequence length="632" mass="71192">MKKTLFLFFLFIVALHTGAQTTNIKKAQTNFDKAQNYLKQDNYDLAVTALLDAVKEDPSFQFAFIQLGDINRRTKNFEAAKAAYVSALNIGASNDDPRLFYGLAESELNTGDYPNALIHIQLFIKNYKGTDKEFINKANKYLKDCEFSISAIKSPQKYEPVNLGKEINSSYRDYFPSITADGEKLIFSRNIDGNEDFYISNKVNNEWNTPTPLSDKINTAKFNEGAQSISPDGSYLFFTGCNRPDGLGRCDIYVSHKEGNTWGDPFNLGSPLNSPFWDSQPAISPDGTTLYFVSNRPGGLGGYDIWKSTLKDDGYWDVPKNLGPEINTAYDEHTPFIHPDGKTLYFSSDGWPGLGNKDIFLSRLEDSGHWGKPENMGYPINTFNEETGLIVTPDGTEGLFSSNLKGGFGDMDIYRFKMPENKKPLPITYVKGIVKDKETGAFIEARVQVVNLKNKKTEYNDYTSKETGDFLAVMPIGGNYAFNASADGYLFYSENYELNNSYTNKPFLLEILLEKLKVGTNVILKNIFFNTNQYNLLPASVTELNTLADLLRNNANIRIEIQGHTDNVGNVKDNEKLSMQRAKAVYDYLLENKIAADRLTYKGYGETKPIALNNTEENRKLNRRTSFVINKL</sequence>
<dbReference type="CDD" id="cd15482">
    <property type="entry name" value="Sialidase_non-viral"/>
    <property type="match status" value="1"/>
</dbReference>
<dbReference type="SUPFAM" id="SSF103088">
    <property type="entry name" value="OmpA-like"/>
    <property type="match status" value="1"/>
</dbReference>
<feature type="chain" id="PRO_5013944461" description="OmpA-like domain-containing protein" evidence="5">
    <location>
        <begin position="20"/>
        <end position="632"/>
    </location>
</feature>
<protein>
    <recommendedName>
        <fullName evidence="6">OmpA-like domain-containing protein</fullName>
    </recommendedName>
</protein>
<dbReference type="InterPro" id="IPR036737">
    <property type="entry name" value="OmpA-like_sf"/>
</dbReference>
<dbReference type="Gene3D" id="2.120.10.30">
    <property type="entry name" value="TolB, C-terminal domain"/>
    <property type="match status" value="1"/>
</dbReference>
<evidence type="ECO:0000256" key="3">
    <source>
        <dbReference type="ARBA" id="ARBA00023237"/>
    </source>
</evidence>
<dbReference type="SUPFAM" id="SSF48452">
    <property type="entry name" value="TPR-like"/>
    <property type="match status" value="1"/>
</dbReference>
<dbReference type="Gene3D" id="1.25.40.10">
    <property type="entry name" value="Tetratricopeptide repeat domain"/>
    <property type="match status" value="1"/>
</dbReference>
<dbReference type="Proteomes" id="UP000223749">
    <property type="component" value="Chromosome"/>
</dbReference>
<dbReference type="InterPro" id="IPR008969">
    <property type="entry name" value="CarboxyPept-like_regulatory"/>
</dbReference>
<gene>
    <name evidence="7" type="ORF">CPT03_08865</name>
</gene>
<keyword evidence="8" id="KW-1185">Reference proteome</keyword>
<name>A0A2D1U4Q3_9SPHI</name>
<dbReference type="InterPro" id="IPR006665">
    <property type="entry name" value="OmpA-like"/>
</dbReference>
<reference evidence="7 8" key="1">
    <citation type="submission" date="2017-10" db="EMBL/GenBank/DDBJ databases">
        <title>Whole genome of Pedobacter ginsengisoli T01R-27 isolated from tomato rhizosphere.</title>
        <authorList>
            <person name="Weon H.-Y."/>
            <person name="Lee S.A."/>
            <person name="Sang M.K."/>
            <person name="Song J."/>
        </authorList>
    </citation>
    <scope>NUCLEOTIDE SEQUENCE [LARGE SCALE GENOMIC DNA]</scope>
    <source>
        <strain evidence="7 8">T01R-27</strain>
    </source>
</reference>
<dbReference type="GO" id="GO:0009279">
    <property type="term" value="C:cell outer membrane"/>
    <property type="evidence" value="ECO:0007669"/>
    <property type="project" value="UniProtKB-SubCell"/>
</dbReference>
<evidence type="ECO:0000256" key="1">
    <source>
        <dbReference type="ARBA" id="ARBA00004442"/>
    </source>
</evidence>
<keyword evidence="5" id="KW-0732">Signal</keyword>
<dbReference type="EMBL" id="CP024091">
    <property type="protein sequence ID" value="ATP56575.1"/>
    <property type="molecule type" value="Genomic_DNA"/>
</dbReference>
<dbReference type="InterPro" id="IPR011990">
    <property type="entry name" value="TPR-like_helical_dom_sf"/>
</dbReference>
<evidence type="ECO:0000256" key="5">
    <source>
        <dbReference type="SAM" id="SignalP"/>
    </source>
</evidence>
<dbReference type="InterPro" id="IPR006664">
    <property type="entry name" value="OMP_bac"/>
</dbReference>
<keyword evidence="3" id="KW-0998">Cell outer membrane</keyword>
<dbReference type="InterPro" id="IPR011659">
    <property type="entry name" value="WD40"/>
</dbReference>
<dbReference type="KEGG" id="pgs:CPT03_08865"/>
<evidence type="ECO:0000313" key="8">
    <source>
        <dbReference type="Proteomes" id="UP000223749"/>
    </source>
</evidence>
<dbReference type="Pfam" id="PF00691">
    <property type="entry name" value="OmpA"/>
    <property type="match status" value="1"/>
</dbReference>
<dbReference type="PRINTS" id="PR01021">
    <property type="entry name" value="OMPADOMAIN"/>
</dbReference>
<dbReference type="InterPro" id="IPR011042">
    <property type="entry name" value="6-blade_b-propeller_TolB-like"/>
</dbReference>
<evidence type="ECO:0000256" key="4">
    <source>
        <dbReference type="PROSITE-ProRule" id="PRU00473"/>
    </source>
</evidence>
<dbReference type="Gene3D" id="3.30.1330.60">
    <property type="entry name" value="OmpA-like domain"/>
    <property type="match status" value="1"/>
</dbReference>
<dbReference type="RefSeq" id="WP_099438517.1">
    <property type="nucleotide sequence ID" value="NZ_CP024091.1"/>
</dbReference>
<dbReference type="PANTHER" id="PTHR30329">
    <property type="entry name" value="STATOR ELEMENT OF FLAGELLAR MOTOR COMPLEX"/>
    <property type="match status" value="1"/>
</dbReference>